<sequence length="320" mass="35768">MPYAGFESARIEAAEAIGWCRRLLCLTSWCLTTPSHGVRQGYISMTSPGIRTKASHYRTILSVSSYFKLPEQGMKDYELLSQGTGFCLSGPPALSTKVILLSCSHVLAPYRWQQYFKKPWLKFVKDEHVERRIKIWTYEAGNPEAGRWSNEARIEGTPAHHSCLDLCIIPLENGIVETCALVPYDERDDGEVMIEKENLTFLGFPSTDTINIDKKACLMHIQGKALLSFSDTQGRTYAKTKERLVVGMSGGPVLDGSGRFCGLFQGILPPAPRTPEEERQQADGGLDPVLRPLQIRNSELHAAFIPQFAIREYINSAVIK</sequence>
<accession>W7TGD6</accession>
<dbReference type="InterPro" id="IPR009003">
    <property type="entry name" value="Peptidase_S1_PA"/>
</dbReference>
<organism evidence="1 2">
    <name type="scientific">Nannochloropsis gaditana</name>
    <dbReference type="NCBI Taxonomy" id="72520"/>
    <lineage>
        <taxon>Eukaryota</taxon>
        <taxon>Sar</taxon>
        <taxon>Stramenopiles</taxon>
        <taxon>Ochrophyta</taxon>
        <taxon>Eustigmatophyceae</taxon>
        <taxon>Eustigmatales</taxon>
        <taxon>Monodopsidaceae</taxon>
        <taxon>Nannochloropsis</taxon>
    </lineage>
</organism>
<name>W7TGD6_9STRA</name>
<dbReference type="AlphaFoldDB" id="W7TGD6"/>
<dbReference type="Proteomes" id="UP000019335">
    <property type="component" value="Chromosome 9"/>
</dbReference>
<evidence type="ECO:0000313" key="2">
    <source>
        <dbReference type="Proteomes" id="UP000019335"/>
    </source>
</evidence>
<evidence type="ECO:0000313" key="1">
    <source>
        <dbReference type="EMBL" id="EWM26080.1"/>
    </source>
</evidence>
<keyword evidence="2" id="KW-1185">Reference proteome</keyword>
<dbReference type="EMBL" id="AZIL01000703">
    <property type="protein sequence ID" value="EWM26080.1"/>
    <property type="molecule type" value="Genomic_DNA"/>
</dbReference>
<proteinExistence type="predicted"/>
<dbReference type="OrthoDB" id="269605at2759"/>
<gene>
    <name evidence="1" type="ORF">Naga_100014g38</name>
</gene>
<dbReference type="Pfam" id="PF13365">
    <property type="entry name" value="Trypsin_2"/>
    <property type="match status" value="1"/>
</dbReference>
<comment type="caution">
    <text evidence="1">The sequence shown here is derived from an EMBL/GenBank/DDBJ whole genome shotgun (WGS) entry which is preliminary data.</text>
</comment>
<reference evidence="1 2" key="1">
    <citation type="journal article" date="2014" name="Mol. Plant">
        <title>Chromosome Scale Genome Assembly and Transcriptome Profiling of Nannochloropsis gaditana in Nitrogen Depletion.</title>
        <authorList>
            <person name="Corteggiani Carpinelli E."/>
            <person name="Telatin A."/>
            <person name="Vitulo N."/>
            <person name="Forcato C."/>
            <person name="D'Angelo M."/>
            <person name="Schiavon R."/>
            <person name="Vezzi A."/>
            <person name="Giacometti G.M."/>
            <person name="Morosinotto T."/>
            <person name="Valle G."/>
        </authorList>
    </citation>
    <scope>NUCLEOTIDE SEQUENCE [LARGE SCALE GENOMIC DNA]</scope>
    <source>
        <strain evidence="1 2">B-31</strain>
    </source>
</reference>
<dbReference type="SUPFAM" id="SSF50494">
    <property type="entry name" value="Trypsin-like serine proteases"/>
    <property type="match status" value="1"/>
</dbReference>
<protein>
    <submittedName>
        <fullName evidence="1">Uncharacterized protein</fullName>
    </submittedName>
</protein>